<gene>
    <name evidence="4" type="ORF">KFL_003880090</name>
</gene>
<dbReference type="InterPro" id="IPR050630">
    <property type="entry name" value="WD_repeat_EMAP"/>
</dbReference>
<dbReference type="SMART" id="SM00320">
    <property type="entry name" value="WD40"/>
    <property type="match status" value="8"/>
</dbReference>
<evidence type="ECO:0000256" key="3">
    <source>
        <dbReference type="PROSITE-ProRule" id="PRU00221"/>
    </source>
</evidence>
<feature type="repeat" description="WD" evidence="3">
    <location>
        <begin position="362"/>
        <end position="404"/>
    </location>
</feature>
<dbReference type="InterPro" id="IPR015943">
    <property type="entry name" value="WD40/YVTN_repeat-like_dom_sf"/>
</dbReference>
<dbReference type="InterPro" id="IPR019775">
    <property type="entry name" value="WD40_repeat_CS"/>
</dbReference>
<dbReference type="PROSITE" id="PS00678">
    <property type="entry name" value="WD_REPEATS_1"/>
    <property type="match status" value="2"/>
</dbReference>
<dbReference type="Pfam" id="PF00400">
    <property type="entry name" value="WD40"/>
    <property type="match status" value="7"/>
</dbReference>
<reference evidence="4 5" key="1">
    <citation type="journal article" date="2014" name="Nat. Commun.">
        <title>Klebsormidium flaccidum genome reveals primary factors for plant terrestrial adaptation.</title>
        <authorList>
            <person name="Hori K."/>
            <person name="Maruyama F."/>
            <person name="Fujisawa T."/>
            <person name="Togashi T."/>
            <person name="Yamamoto N."/>
            <person name="Seo M."/>
            <person name="Sato S."/>
            <person name="Yamada T."/>
            <person name="Mori H."/>
            <person name="Tajima N."/>
            <person name="Moriyama T."/>
            <person name="Ikeuchi M."/>
            <person name="Watanabe M."/>
            <person name="Wada H."/>
            <person name="Kobayashi K."/>
            <person name="Saito M."/>
            <person name="Masuda T."/>
            <person name="Sasaki-Sekimoto Y."/>
            <person name="Mashiguchi K."/>
            <person name="Awai K."/>
            <person name="Shimojima M."/>
            <person name="Masuda S."/>
            <person name="Iwai M."/>
            <person name="Nobusawa T."/>
            <person name="Narise T."/>
            <person name="Kondo S."/>
            <person name="Saito H."/>
            <person name="Sato R."/>
            <person name="Murakawa M."/>
            <person name="Ihara Y."/>
            <person name="Oshima-Yamada Y."/>
            <person name="Ohtaka K."/>
            <person name="Satoh M."/>
            <person name="Sonobe K."/>
            <person name="Ishii M."/>
            <person name="Ohtani R."/>
            <person name="Kanamori-Sato M."/>
            <person name="Honoki R."/>
            <person name="Miyazaki D."/>
            <person name="Mochizuki H."/>
            <person name="Umetsu J."/>
            <person name="Higashi K."/>
            <person name="Shibata D."/>
            <person name="Kamiya Y."/>
            <person name="Sato N."/>
            <person name="Nakamura Y."/>
            <person name="Tabata S."/>
            <person name="Ida S."/>
            <person name="Kurokawa K."/>
            <person name="Ohta H."/>
        </authorList>
    </citation>
    <scope>NUCLEOTIDE SEQUENCE [LARGE SCALE GENOMIC DNA]</scope>
    <source>
        <strain evidence="4 5">NIES-2285</strain>
    </source>
</reference>
<dbReference type="GO" id="GO:0005929">
    <property type="term" value="C:cilium"/>
    <property type="evidence" value="ECO:0007669"/>
    <property type="project" value="UniProtKB-ARBA"/>
</dbReference>
<keyword evidence="1 3" id="KW-0853">WD repeat</keyword>
<dbReference type="InterPro" id="IPR011047">
    <property type="entry name" value="Quinoprotein_ADH-like_sf"/>
</dbReference>
<keyword evidence="2" id="KW-0677">Repeat</keyword>
<dbReference type="PRINTS" id="PR00320">
    <property type="entry name" value="GPROTEINBRPT"/>
</dbReference>
<dbReference type="AlphaFoldDB" id="A0A1Y1IGT7"/>
<dbReference type="Gene3D" id="2.130.10.10">
    <property type="entry name" value="YVTN repeat-like/Quinoprotein amine dehydrogenase"/>
    <property type="match status" value="3"/>
</dbReference>
<dbReference type="EMBL" id="DF237337">
    <property type="protein sequence ID" value="GAQ87927.1"/>
    <property type="molecule type" value="Genomic_DNA"/>
</dbReference>
<sequence length="663" mass="69695">MGSDSRTDGSWGLSLEHATGFSGQIRSGLQLHPSGAEMTYAVGACIVIASTTNPTDQSFLHGHDAPITCLALSPNAKLLASGQTGKNADLLIWNYAKRSIAFRLSEHDFGVACVAFSPDGKLLASVGNDRDRKMIVWDTSSGCIVASVPANPVSTVALAWGGLEEDGQGRHTGRYRLATAGGKTLLTWILDPNRGTLTSAKCTTGSVVREYVSLAFAPAKAARWLHAGTTTGDVASFSLATLTLQSTTQPVCARGVNTLLVVDNIAAGRWSEFVVGGGDGTVTVVPAPDSTAATAANTLQRKGSGHVEIGTLSRRNPPKLAFAGSVTSLSATDTSAGLMLVGTAEGYIHTVTRPEIEATMIGENHTAGVTGAAFLPDRADVFASCSSDGSVRLWDLDSYSSVAKGACKNVGGATCVALAPGACFSGWADGQIRCHANPQTSLIPNPQMSTAGELVWAIPEAHPGGVTALISVPEKELIVTGGEHGEVRTWNIRTRQMKAHMKLHTARITGLAEMSGGTQVLSCSRDHSLQLWDLRTERSVKTLIHKGGAINGMAVHPDKVQVVTIGQDRHVTVWDLRQSEPVHRIPEPHTGEPTCVAFSASGALLATAGSDHAIRLWEFPACQFLAENFGHSGTVRSIKFSPDARKLISTDDDGLIMIWSLSA</sequence>
<dbReference type="CDD" id="cd00200">
    <property type="entry name" value="WD40"/>
    <property type="match status" value="1"/>
</dbReference>
<keyword evidence="5" id="KW-1185">Reference proteome</keyword>
<dbReference type="PROSITE" id="PS50082">
    <property type="entry name" value="WD_REPEATS_2"/>
    <property type="match status" value="6"/>
</dbReference>
<feature type="repeat" description="WD" evidence="3">
    <location>
        <begin position="459"/>
        <end position="500"/>
    </location>
</feature>
<dbReference type="STRING" id="105231.A0A1Y1IGT7"/>
<dbReference type="InterPro" id="IPR001680">
    <property type="entry name" value="WD40_rpt"/>
</dbReference>
<feature type="repeat" description="WD" evidence="3">
    <location>
        <begin position="628"/>
        <end position="663"/>
    </location>
</feature>
<dbReference type="SUPFAM" id="SSF50998">
    <property type="entry name" value="Quinoprotein alcohol dehydrogenase-like"/>
    <property type="match status" value="1"/>
</dbReference>
<name>A0A1Y1IGT7_KLENI</name>
<dbReference type="OrthoDB" id="10264376at2759"/>
<dbReference type="PANTHER" id="PTHR13720">
    <property type="entry name" value="WD-40 REPEAT PROTEIN"/>
    <property type="match status" value="1"/>
</dbReference>
<organism evidence="4 5">
    <name type="scientific">Klebsormidium nitens</name>
    <name type="common">Green alga</name>
    <name type="synonym">Ulothrix nitens</name>
    <dbReference type="NCBI Taxonomy" id="105231"/>
    <lineage>
        <taxon>Eukaryota</taxon>
        <taxon>Viridiplantae</taxon>
        <taxon>Streptophyta</taxon>
        <taxon>Klebsormidiophyceae</taxon>
        <taxon>Klebsormidiales</taxon>
        <taxon>Klebsormidiaceae</taxon>
        <taxon>Klebsormidium</taxon>
    </lineage>
</organism>
<feature type="repeat" description="WD" evidence="3">
    <location>
        <begin position="501"/>
        <end position="542"/>
    </location>
</feature>
<dbReference type="PANTHER" id="PTHR13720:SF39">
    <property type="entry name" value="F-BOX DOMAIN-CONTAINING PROTEIN"/>
    <property type="match status" value="1"/>
</dbReference>
<dbReference type="InterPro" id="IPR036322">
    <property type="entry name" value="WD40_repeat_dom_sf"/>
</dbReference>
<evidence type="ECO:0000313" key="4">
    <source>
        <dbReference type="EMBL" id="GAQ87927.1"/>
    </source>
</evidence>
<accession>A0A1Y1IGT7</accession>
<evidence type="ECO:0000256" key="1">
    <source>
        <dbReference type="ARBA" id="ARBA00022574"/>
    </source>
</evidence>
<protein>
    <submittedName>
        <fullName evidence="4">Uncharacterized protein</fullName>
    </submittedName>
</protein>
<proteinExistence type="predicted"/>
<dbReference type="OMA" id="LSCENMH"/>
<dbReference type="PROSITE" id="PS50294">
    <property type="entry name" value="WD_REPEATS_REGION"/>
    <property type="match status" value="5"/>
</dbReference>
<evidence type="ECO:0000313" key="5">
    <source>
        <dbReference type="Proteomes" id="UP000054558"/>
    </source>
</evidence>
<dbReference type="Proteomes" id="UP000054558">
    <property type="component" value="Unassembled WGS sequence"/>
</dbReference>
<feature type="repeat" description="WD" evidence="3">
    <location>
        <begin position="586"/>
        <end position="618"/>
    </location>
</feature>
<dbReference type="SUPFAM" id="SSF50978">
    <property type="entry name" value="WD40 repeat-like"/>
    <property type="match status" value="1"/>
</dbReference>
<evidence type="ECO:0000256" key="2">
    <source>
        <dbReference type="ARBA" id="ARBA00022737"/>
    </source>
</evidence>
<feature type="repeat" description="WD" evidence="3">
    <location>
        <begin position="543"/>
        <end position="584"/>
    </location>
</feature>
<dbReference type="InterPro" id="IPR020472">
    <property type="entry name" value="WD40_PAC1"/>
</dbReference>